<dbReference type="AlphaFoldDB" id="A0A811UES0"/>
<name>A0A811UES0_CERCA</name>
<comment type="caution">
    <text evidence="1">The sequence shown here is derived from an EMBL/GenBank/DDBJ whole genome shotgun (WGS) entry which is preliminary data.</text>
</comment>
<dbReference type="Proteomes" id="UP000606786">
    <property type="component" value="Unassembled WGS sequence"/>
</dbReference>
<reference evidence="1" key="1">
    <citation type="submission" date="2020-11" db="EMBL/GenBank/DDBJ databases">
        <authorList>
            <person name="Whitehead M."/>
        </authorList>
    </citation>
    <scope>NUCLEOTIDE SEQUENCE</scope>
    <source>
        <strain evidence="1">EGII</strain>
    </source>
</reference>
<feature type="non-terminal residue" evidence="1">
    <location>
        <position position="1"/>
    </location>
</feature>
<dbReference type="EMBL" id="CAJHJT010000001">
    <property type="protein sequence ID" value="CAD6996397.1"/>
    <property type="molecule type" value="Genomic_DNA"/>
</dbReference>
<evidence type="ECO:0000313" key="2">
    <source>
        <dbReference type="Proteomes" id="UP000606786"/>
    </source>
</evidence>
<keyword evidence="2" id="KW-1185">Reference proteome</keyword>
<sequence>KGDDNAKSNIRPLAECVLRVESSLAEHKADEYECASNSIQTTIMKVDQNRE</sequence>
<evidence type="ECO:0000313" key="1">
    <source>
        <dbReference type="EMBL" id="CAD6996397.1"/>
    </source>
</evidence>
<accession>A0A811UES0</accession>
<gene>
    <name evidence="1" type="ORF">CCAP1982_LOCUS5072</name>
</gene>
<protein>
    <submittedName>
        <fullName evidence="1">(Mediterranean fruit fly) hypothetical protein</fullName>
    </submittedName>
</protein>
<organism evidence="1 2">
    <name type="scientific">Ceratitis capitata</name>
    <name type="common">Mediterranean fruit fly</name>
    <name type="synonym">Tephritis capitata</name>
    <dbReference type="NCBI Taxonomy" id="7213"/>
    <lineage>
        <taxon>Eukaryota</taxon>
        <taxon>Metazoa</taxon>
        <taxon>Ecdysozoa</taxon>
        <taxon>Arthropoda</taxon>
        <taxon>Hexapoda</taxon>
        <taxon>Insecta</taxon>
        <taxon>Pterygota</taxon>
        <taxon>Neoptera</taxon>
        <taxon>Endopterygota</taxon>
        <taxon>Diptera</taxon>
        <taxon>Brachycera</taxon>
        <taxon>Muscomorpha</taxon>
        <taxon>Tephritoidea</taxon>
        <taxon>Tephritidae</taxon>
        <taxon>Ceratitis</taxon>
        <taxon>Ceratitis</taxon>
    </lineage>
</organism>
<proteinExistence type="predicted"/>